<dbReference type="Proteomes" id="UP000662111">
    <property type="component" value="Unassembled WGS sequence"/>
</dbReference>
<gene>
    <name evidence="2" type="ORF">GCM10011509_14490</name>
</gene>
<dbReference type="InterPro" id="IPR045596">
    <property type="entry name" value="DUF6459"/>
</dbReference>
<name>A0ABQ2F6M8_9MICO</name>
<proteinExistence type="predicted"/>
<evidence type="ECO:0008006" key="4">
    <source>
        <dbReference type="Google" id="ProtNLM"/>
    </source>
</evidence>
<dbReference type="Pfam" id="PF20060">
    <property type="entry name" value="DUF6459"/>
    <property type="match status" value="1"/>
</dbReference>
<organism evidence="2 3">
    <name type="scientific">Ornithinimicrobium pekingense</name>
    <dbReference type="NCBI Taxonomy" id="384677"/>
    <lineage>
        <taxon>Bacteria</taxon>
        <taxon>Bacillati</taxon>
        <taxon>Actinomycetota</taxon>
        <taxon>Actinomycetes</taxon>
        <taxon>Micrococcales</taxon>
        <taxon>Ornithinimicrobiaceae</taxon>
        <taxon>Ornithinimicrobium</taxon>
    </lineage>
</organism>
<feature type="region of interest" description="Disordered" evidence="1">
    <location>
        <begin position="1"/>
        <end position="42"/>
    </location>
</feature>
<evidence type="ECO:0000313" key="2">
    <source>
        <dbReference type="EMBL" id="GGK67267.1"/>
    </source>
</evidence>
<sequence>MSAAVSRTDARRAAAPPVLRVLPAPRTDPAPEGQDWDEDVEQPPPSRYVQGCLAVDFRGGADDAFFGPQATSTPDLPEPVPWARRMIQAMLEAYEGVRSPDQLSRWVVPEIRERAHRRGLLARRRGRRSGRPPVVRSVHPCSPADGVCEIAAVVWVDGRVRALALRMSGVDGRWLITAWELG</sequence>
<comment type="caution">
    <text evidence="2">The sequence shown here is derived from an EMBL/GenBank/DDBJ whole genome shotgun (WGS) entry which is preliminary data.</text>
</comment>
<evidence type="ECO:0000313" key="3">
    <source>
        <dbReference type="Proteomes" id="UP000662111"/>
    </source>
</evidence>
<accession>A0ABQ2F6M8</accession>
<dbReference type="EMBL" id="BMLB01000003">
    <property type="protein sequence ID" value="GGK67267.1"/>
    <property type="molecule type" value="Genomic_DNA"/>
</dbReference>
<reference evidence="3" key="1">
    <citation type="journal article" date="2019" name="Int. J. Syst. Evol. Microbiol.">
        <title>The Global Catalogue of Microorganisms (GCM) 10K type strain sequencing project: providing services to taxonomists for standard genome sequencing and annotation.</title>
        <authorList>
            <consortium name="The Broad Institute Genomics Platform"/>
            <consortium name="The Broad Institute Genome Sequencing Center for Infectious Disease"/>
            <person name="Wu L."/>
            <person name="Ma J."/>
        </authorList>
    </citation>
    <scope>NUCLEOTIDE SEQUENCE [LARGE SCALE GENOMIC DNA]</scope>
    <source>
        <strain evidence="3">CGMCC 1.5362</strain>
    </source>
</reference>
<dbReference type="RefSeq" id="WP_156875871.1">
    <property type="nucleotide sequence ID" value="NZ_BMLB01000003.1"/>
</dbReference>
<evidence type="ECO:0000256" key="1">
    <source>
        <dbReference type="SAM" id="MobiDB-lite"/>
    </source>
</evidence>
<feature type="compositionally biased region" description="Low complexity" evidence="1">
    <location>
        <begin position="13"/>
        <end position="25"/>
    </location>
</feature>
<keyword evidence="3" id="KW-1185">Reference proteome</keyword>
<protein>
    <recommendedName>
        <fullName evidence="4">Energy transducer TonB</fullName>
    </recommendedName>
</protein>